<dbReference type="Proteomes" id="UP000054928">
    <property type="component" value="Unassembled WGS sequence"/>
</dbReference>
<evidence type="ECO:0000313" key="2">
    <source>
        <dbReference type="Proteomes" id="UP000054928"/>
    </source>
</evidence>
<name>A0A0P1ABZ4_PLAHL</name>
<keyword evidence="2" id="KW-1185">Reference proteome</keyword>
<accession>A0A0P1ABZ4</accession>
<evidence type="ECO:0000313" key="1">
    <source>
        <dbReference type="EMBL" id="CEG38401.1"/>
    </source>
</evidence>
<reference evidence="2" key="1">
    <citation type="submission" date="2014-09" db="EMBL/GenBank/DDBJ databases">
        <authorList>
            <person name="Sharma Rahul"/>
            <person name="Thines Marco"/>
        </authorList>
    </citation>
    <scope>NUCLEOTIDE SEQUENCE [LARGE SCALE GENOMIC DNA]</scope>
</reference>
<sequence length="193" mass="21552">MTTFCRTGIPSKALMHEAKAAQEYVLNCCVRTRNLLRNCARFNLYECTKSTTYCGVVSDSFSVKVHNELELLRSTRRPSFKSTVLAVEEHGISDYLLPIQIDTFNNVIPTVDPQGSTNMQSKGKKMSPRASASRAATQLRRMNLYFQNNGTAESTLPPMQSDRALQELGNQSFMNIYKELQEGVGPKCAIDIG</sequence>
<organism evidence="1 2">
    <name type="scientific">Plasmopara halstedii</name>
    <name type="common">Downy mildew of sunflower</name>
    <dbReference type="NCBI Taxonomy" id="4781"/>
    <lineage>
        <taxon>Eukaryota</taxon>
        <taxon>Sar</taxon>
        <taxon>Stramenopiles</taxon>
        <taxon>Oomycota</taxon>
        <taxon>Peronosporomycetes</taxon>
        <taxon>Peronosporales</taxon>
        <taxon>Peronosporaceae</taxon>
        <taxon>Plasmopara</taxon>
    </lineage>
</organism>
<dbReference type="RefSeq" id="XP_024574770.1">
    <property type="nucleotide sequence ID" value="XM_024723833.1"/>
</dbReference>
<proteinExistence type="predicted"/>
<dbReference type="GeneID" id="36403534"/>
<dbReference type="EMBL" id="CCYD01000321">
    <property type="protein sequence ID" value="CEG38401.1"/>
    <property type="molecule type" value="Genomic_DNA"/>
</dbReference>
<dbReference type="AlphaFoldDB" id="A0A0P1ABZ4"/>
<protein>
    <submittedName>
        <fullName evidence="1">Uncharacterized protein</fullName>
    </submittedName>
</protein>